<dbReference type="GO" id="GO:0016787">
    <property type="term" value="F:hydrolase activity"/>
    <property type="evidence" value="ECO:0007669"/>
    <property type="project" value="InterPro"/>
</dbReference>
<dbReference type="InterPro" id="IPR002347">
    <property type="entry name" value="SDR_fam"/>
</dbReference>
<dbReference type="SUPFAM" id="SSF53474">
    <property type="entry name" value="alpha/beta-Hydrolases"/>
    <property type="match status" value="1"/>
</dbReference>
<organism evidence="5">
    <name type="scientific">Talaromyces marneffei PM1</name>
    <dbReference type="NCBI Taxonomy" id="1077442"/>
    <lineage>
        <taxon>Eukaryota</taxon>
        <taxon>Fungi</taxon>
        <taxon>Dikarya</taxon>
        <taxon>Ascomycota</taxon>
        <taxon>Pezizomycotina</taxon>
        <taxon>Eurotiomycetes</taxon>
        <taxon>Eurotiomycetidae</taxon>
        <taxon>Eurotiales</taxon>
        <taxon>Trichocomaceae</taxon>
        <taxon>Talaromyces</taxon>
        <taxon>Talaromyces sect. Talaromyces</taxon>
    </lineage>
</organism>
<dbReference type="AlphaFoldDB" id="A0A093XLV9"/>
<evidence type="ECO:0000313" key="5">
    <source>
        <dbReference type="EMBL" id="KFX46218.1"/>
    </source>
</evidence>
<sequence>MSYRAPFVVPAIKKHTATVIMAHGLGDRVGLAQNWRRRSKFEEVSFIFPNAPMIPITVNMGMTMPGWYDIAHLGQDMDFEEAQRKQDEPGILKSRDYINGLIKEEIDKGIAPSRIIIGGFSQGGAISLFTGITSPHKLGGIFGLSSYLLLATKLKEFSPPGGELPNAKTPFFLAHGYEDPVVKYEFGDMTQKHLKGMGFDVEFHSYRGLAHSADPEEIQDLEDYMEKILPPTSGEEAAPILLVRTRTPSQHHTHHNTFLYENPVFLKMASSLAPRSTLSQDIGAALGLTAHGLRNPAELWTAVGPTMNELTWGLIGHSFDPSSDIPDLPGKVIFVTGGTFPSNPPKEGESMDVFVDGWVIANTGLGKETVLQLARHNPARIYLAARNEQKAENAIRSIRQELSATGAGTANEVDIQFIQLDLTSFSSIRQAAETFLQKNTRLDILVLNAGVMAEPAITTPQGHEIQFGTNHIGHFLLTELLLPTLLKTASPSPGETSSTAPDVRIVVLTSLASSYTPYHPDYMQLISSPERLLELTTWQRYAISKAANILFATELARRYPSITSVSVHPGLVASDLYNGTQATNAIAGSMLPSLKLLFRSVRSGTLNQLWAAAGARKDELVNGAYYTPVGHRNKRNRFVVDTALAKRLWEWTEKEVERF</sequence>
<keyword evidence="3" id="KW-0560">Oxidoreductase</keyword>
<comment type="similarity">
    <text evidence="1">Belongs to the short-chain dehydrogenases/reductases (SDR) family.</text>
</comment>
<dbReference type="EMBL" id="JPOX01000020">
    <property type="protein sequence ID" value="KFX46218.1"/>
    <property type="molecule type" value="Genomic_DNA"/>
</dbReference>
<dbReference type="Pfam" id="PF00106">
    <property type="entry name" value="adh_short"/>
    <property type="match status" value="1"/>
</dbReference>
<evidence type="ECO:0000259" key="4">
    <source>
        <dbReference type="Pfam" id="PF02230"/>
    </source>
</evidence>
<dbReference type="Pfam" id="PF02230">
    <property type="entry name" value="Abhydrolase_2"/>
    <property type="match status" value="1"/>
</dbReference>
<feature type="domain" description="Phospholipase/carboxylesterase/thioesterase" evidence="4">
    <location>
        <begin position="6"/>
        <end position="228"/>
    </location>
</feature>
<dbReference type="SUPFAM" id="SSF51735">
    <property type="entry name" value="NAD(P)-binding Rossmann-fold domains"/>
    <property type="match status" value="1"/>
</dbReference>
<keyword evidence="2" id="KW-0521">NADP</keyword>
<evidence type="ECO:0000256" key="1">
    <source>
        <dbReference type="ARBA" id="ARBA00006484"/>
    </source>
</evidence>
<dbReference type="InterPro" id="IPR029058">
    <property type="entry name" value="AB_hydrolase_fold"/>
</dbReference>
<dbReference type="HOGENOM" id="CLU_416293_0_0_1"/>
<dbReference type="InterPro" id="IPR003140">
    <property type="entry name" value="PLipase/COase/thioEstase"/>
</dbReference>
<dbReference type="GO" id="GO:0016491">
    <property type="term" value="F:oxidoreductase activity"/>
    <property type="evidence" value="ECO:0007669"/>
    <property type="project" value="UniProtKB-KW"/>
</dbReference>
<dbReference type="eggNOG" id="KOG1208">
    <property type="taxonomic scope" value="Eukaryota"/>
</dbReference>
<dbReference type="Gene3D" id="3.40.50.1820">
    <property type="entry name" value="alpha/beta hydrolase"/>
    <property type="match status" value="1"/>
</dbReference>
<proteinExistence type="inferred from homology"/>
<reference key="1">
    <citation type="journal article" date="2014" name="PLoS Genet.">
        <title>Signature Gene Expression Reveals Novel Clues to the Molecular Mechanisms of Dimorphic Transition in Penicillium marneffei.</title>
        <authorList>
            <person name="Yang E."/>
            <person name="Wang G."/>
            <person name="Cai J."/>
            <person name="Woo P.C."/>
            <person name="Lau S.K."/>
            <person name="Yuen K.-Y."/>
            <person name="Chow W.-N."/>
            <person name="Lin X."/>
        </authorList>
    </citation>
    <scope>NUCLEOTIDE SEQUENCE [LARGE SCALE GENOMIC DNA]</scope>
    <source>
        <strain>PM1</strain>
    </source>
</reference>
<accession>A0A093XLV9</accession>
<dbReference type="InterPro" id="IPR036291">
    <property type="entry name" value="NAD(P)-bd_dom_sf"/>
</dbReference>
<dbReference type="PANTHER" id="PTHR24320:SF282">
    <property type="entry name" value="WW DOMAIN-CONTAINING OXIDOREDUCTASE"/>
    <property type="match status" value="1"/>
</dbReference>
<evidence type="ECO:0000256" key="2">
    <source>
        <dbReference type="ARBA" id="ARBA00022857"/>
    </source>
</evidence>
<dbReference type="Gene3D" id="3.40.50.720">
    <property type="entry name" value="NAD(P)-binding Rossmann-like Domain"/>
    <property type="match status" value="1"/>
</dbReference>
<name>A0A093XLV9_TALMA</name>
<reference evidence="5" key="2">
    <citation type="journal article" date="2014" name="PLoS Genet.">
        <title>Signature gene expression reveals novel clues to the molecular mechanisms of dimorphic transition in Penicillium marneffei.</title>
        <authorList>
            <person name="Yang E."/>
            <person name="Wang G."/>
            <person name="Cai J."/>
            <person name="Woo P.C."/>
            <person name="Lau S.K."/>
            <person name="Yuen K.-Y."/>
            <person name="Chow W.-N."/>
            <person name="Lin X."/>
        </authorList>
    </citation>
    <scope>NUCLEOTIDE SEQUENCE</scope>
    <source>
        <strain evidence="5">PM1</strain>
    </source>
</reference>
<protein>
    <submittedName>
        <fullName evidence="5">Acyl-protein thioesterase 1</fullName>
    </submittedName>
</protein>
<comment type="caution">
    <text evidence="5">The sequence shown here is derived from an EMBL/GenBank/DDBJ whole genome shotgun (WGS) entry which is preliminary data.</text>
</comment>
<evidence type="ECO:0000256" key="3">
    <source>
        <dbReference type="ARBA" id="ARBA00023002"/>
    </source>
</evidence>
<dbReference type="PANTHER" id="PTHR24320">
    <property type="entry name" value="RETINOL DEHYDROGENASE"/>
    <property type="match status" value="1"/>
</dbReference>
<gene>
    <name evidence="5" type="ORF">GQ26_0201670</name>
</gene>